<dbReference type="PROSITE" id="PS50005">
    <property type="entry name" value="TPR"/>
    <property type="match status" value="1"/>
</dbReference>
<name>A0ABW2H755_9ACTN</name>
<keyword evidence="2 3" id="KW-0802">TPR repeat</keyword>
<dbReference type="InterPro" id="IPR019734">
    <property type="entry name" value="TPR_rpt"/>
</dbReference>
<sequence>MSDPVAQGDDLLDDLQRAEALLAVGRPDSAGQILAGVLGRHPDNAAALCLLAIVESRRGDHRAMLRAADAAVAAEPSSDWAHRLRSTALRHRCRPPEAREAALEAVRLAPDNWACHVVLADSELLDETVVGVESAYLAASRAVELAPDVPDAHLTLGRVHAAAFDPAYAQACYEQALALDPQHVAARNNLAVEQLRTGRYTAGGRTLIDALAQDPQHVLLHRNLGQAVHAWLHRLADGAVLAWLCWAAVLLTGSPRAERIAGGALAVLVAAGAGWSYARLPTAMRRLVRRPPTRAEYGRIVAWACVAVPFVALLLRPVASTPAGRGVAAGVTLLAVIAAFVTASRAYTRLLGAAARLHRRRRHRAFLRRGPRQPDAGARRFEARYTALSAVAIGGRVVVALVAVGVIAGLVLRPDGAAAPPPADVLTGRCLTSSDGGPARPGVLLPGQAQLVACDDARAVYRVTGIMTSPSTGPDGPQAVFCGDASPNTAQTVLLGWHDGARLVSLCLATTG</sequence>
<accession>A0ABW2H755</accession>
<dbReference type="EMBL" id="JBHTAC010000063">
    <property type="protein sequence ID" value="MFC7247724.1"/>
    <property type="molecule type" value="Genomic_DNA"/>
</dbReference>
<feature type="transmembrane region" description="Helical" evidence="4">
    <location>
        <begin position="387"/>
        <end position="412"/>
    </location>
</feature>
<dbReference type="PANTHER" id="PTHR44858:SF1">
    <property type="entry name" value="UDP-N-ACETYLGLUCOSAMINE--PEPTIDE N-ACETYLGLUCOSAMINYLTRANSFERASE SPINDLY-RELATED"/>
    <property type="match status" value="1"/>
</dbReference>
<gene>
    <name evidence="5" type="ORF">ACFQO7_35110</name>
</gene>
<dbReference type="InterPro" id="IPR011990">
    <property type="entry name" value="TPR-like_helical_dom_sf"/>
</dbReference>
<evidence type="ECO:0000313" key="5">
    <source>
        <dbReference type="EMBL" id="MFC7247724.1"/>
    </source>
</evidence>
<dbReference type="SUPFAM" id="SSF48452">
    <property type="entry name" value="TPR-like"/>
    <property type="match status" value="1"/>
</dbReference>
<feature type="transmembrane region" description="Helical" evidence="4">
    <location>
        <begin position="300"/>
        <end position="319"/>
    </location>
</feature>
<dbReference type="RefSeq" id="WP_376810437.1">
    <property type="nucleotide sequence ID" value="NZ_JBHTAC010000063.1"/>
</dbReference>
<evidence type="ECO:0000256" key="3">
    <source>
        <dbReference type="PROSITE-ProRule" id="PRU00339"/>
    </source>
</evidence>
<proteinExistence type="predicted"/>
<dbReference type="Gene3D" id="1.25.40.10">
    <property type="entry name" value="Tetratricopeptide repeat domain"/>
    <property type="match status" value="2"/>
</dbReference>
<dbReference type="Pfam" id="PF13432">
    <property type="entry name" value="TPR_16"/>
    <property type="match status" value="2"/>
</dbReference>
<keyword evidence="4" id="KW-0812">Transmembrane</keyword>
<keyword evidence="4" id="KW-1133">Transmembrane helix</keyword>
<keyword evidence="6" id="KW-1185">Reference proteome</keyword>
<feature type="transmembrane region" description="Helical" evidence="4">
    <location>
        <begin position="260"/>
        <end position="280"/>
    </location>
</feature>
<dbReference type="SMART" id="SM00028">
    <property type="entry name" value="TPR"/>
    <property type="match status" value="4"/>
</dbReference>
<feature type="transmembrane region" description="Helical" evidence="4">
    <location>
        <begin position="331"/>
        <end position="352"/>
    </location>
</feature>
<evidence type="ECO:0000256" key="2">
    <source>
        <dbReference type="ARBA" id="ARBA00022803"/>
    </source>
</evidence>
<keyword evidence="4" id="KW-0472">Membrane</keyword>
<organism evidence="5 6">
    <name type="scientific">Catellatospora aurea</name>
    <dbReference type="NCBI Taxonomy" id="1337874"/>
    <lineage>
        <taxon>Bacteria</taxon>
        <taxon>Bacillati</taxon>
        <taxon>Actinomycetota</taxon>
        <taxon>Actinomycetes</taxon>
        <taxon>Micromonosporales</taxon>
        <taxon>Micromonosporaceae</taxon>
        <taxon>Catellatospora</taxon>
    </lineage>
</organism>
<evidence type="ECO:0000256" key="1">
    <source>
        <dbReference type="ARBA" id="ARBA00022737"/>
    </source>
</evidence>
<evidence type="ECO:0000256" key="4">
    <source>
        <dbReference type="SAM" id="Phobius"/>
    </source>
</evidence>
<keyword evidence="1" id="KW-0677">Repeat</keyword>
<feature type="repeat" description="TPR" evidence="3">
    <location>
        <begin position="150"/>
        <end position="183"/>
    </location>
</feature>
<reference evidence="6" key="1">
    <citation type="journal article" date="2019" name="Int. J. Syst. Evol. Microbiol.">
        <title>The Global Catalogue of Microorganisms (GCM) 10K type strain sequencing project: providing services to taxonomists for standard genome sequencing and annotation.</title>
        <authorList>
            <consortium name="The Broad Institute Genomics Platform"/>
            <consortium name="The Broad Institute Genome Sequencing Center for Infectious Disease"/>
            <person name="Wu L."/>
            <person name="Ma J."/>
        </authorList>
    </citation>
    <scope>NUCLEOTIDE SEQUENCE [LARGE SCALE GENOMIC DNA]</scope>
    <source>
        <strain evidence="6">CGMCC 1.9106</strain>
    </source>
</reference>
<comment type="caution">
    <text evidence="5">The sequence shown here is derived from an EMBL/GenBank/DDBJ whole genome shotgun (WGS) entry which is preliminary data.</text>
</comment>
<evidence type="ECO:0000313" key="6">
    <source>
        <dbReference type="Proteomes" id="UP001596392"/>
    </source>
</evidence>
<protein>
    <submittedName>
        <fullName evidence="5">Tetratricopeptide repeat protein</fullName>
    </submittedName>
</protein>
<dbReference type="Proteomes" id="UP001596392">
    <property type="component" value="Unassembled WGS sequence"/>
</dbReference>
<dbReference type="InterPro" id="IPR050498">
    <property type="entry name" value="Ycf3"/>
</dbReference>
<dbReference type="PANTHER" id="PTHR44858">
    <property type="entry name" value="TETRATRICOPEPTIDE REPEAT PROTEIN 6"/>
    <property type="match status" value="1"/>
</dbReference>